<keyword evidence="1" id="KW-0812">Transmembrane</keyword>
<accession>A0A9Q2HEB5</accession>
<dbReference type="PANTHER" id="PTHR40044:SF1">
    <property type="entry name" value="INTEGRAL MEMBRANE PROTEIN"/>
    <property type="match status" value="1"/>
</dbReference>
<feature type="transmembrane region" description="Helical" evidence="1">
    <location>
        <begin position="6"/>
        <end position="27"/>
    </location>
</feature>
<evidence type="ECO:0000313" key="2">
    <source>
        <dbReference type="EMBL" id="MBB5175329.1"/>
    </source>
</evidence>
<dbReference type="EMBL" id="JACHHF010000001">
    <property type="protein sequence ID" value="MBB5175329.1"/>
    <property type="molecule type" value="Genomic_DNA"/>
</dbReference>
<dbReference type="Pfam" id="PF06177">
    <property type="entry name" value="QueT"/>
    <property type="match status" value="1"/>
</dbReference>
<evidence type="ECO:0000313" key="3">
    <source>
        <dbReference type="Proteomes" id="UP000579136"/>
    </source>
</evidence>
<dbReference type="PANTHER" id="PTHR40044">
    <property type="entry name" value="INTEGRAL MEMBRANE PROTEIN-RELATED"/>
    <property type="match status" value="1"/>
</dbReference>
<feature type="transmembrane region" description="Helical" evidence="1">
    <location>
        <begin position="67"/>
        <end position="89"/>
    </location>
</feature>
<dbReference type="AlphaFoldDB" id="A0A9Q2HEB5"/>
<proteinExistence type="predicted"/>
<keyword evidence="1" id="KW-1133">Transmembrane helix</keyword>
<name>A0A9Q2HEB5_9STAP</name>
<comment type="caution">
    <text evidence="2">The sequence shown here is derived from an EMBL/GenBank/DDBJ whole genome shotgun (WGS) entry which is preliminary data.</text>
</comment>
<sequence length="152" mass="16661">MNQNGKYLAINAVIAALYVVLTTINPIGHGMIQIRVSEMLAIIPFINRKFIPGILIGVTVANFFSPLGYIDVLVGLSCAIVSYTISYFIKNLWINVVQYAIVCGLIVSLMLKYVLGIPYWPSVVAIFLSTLIVGLIGAVIFNALKTRLKLID</sequence>
<dbReference type="InterPro" id="IPR010387">
    <property type="entry name" value="QueT"/>
</dbReference>
<organism evidence="2 3">
    <name type="scientific">Nosocomiicoccus ampullae</name>
    <dbReference type="NCBI Taxonomy" id="489910"/>
    <lineage>
        <taxon>Bacteria</taxon>
        <taxon>Bacillati</taxon>
        <taxon>Bacillota</taxon>
        <taxon>Bacilli</taxon>
        <taxon>Bacillales</taxon>
        <taxon>Staphylococcaceae</taxon>
        <taxon>Nosocomiicoccus</taxon>
    </lineage>
</organism>
<feature type="transmembrane region" description="Helical" evidence="1">
    <location>
        <begin position="96"/>
        <end position="117"/>
    </location>
</feature>
<keyword evidence="3" id="KW-1185">Reference proteome</keyword>
<feature type="transmembrane region" description="Helical" evidence="1">
    <location>
        <begin position="123"/>
        <end position="144"/>
    </location>
</feature>
<gene>
    <name evidence="2" type="ORF">HNQ45_000187</name>
</gene>
<protein>
    <submittedName>
        <fullName evidence="2">Membrane protein</fullName>
    </submittedName>
</protein>
<dbReference type="RefSeq" id="WP_183672758.1">
    <property type="nucleotide sequence ID" value="NZ_CBCRYX010000003.1"/>
</dbReference>
<dbReference type="PIRSF" id="PIRSF031501">
    <property type="entry name" value="QueT"/>
    <property type="match status" value="1"/>
</dbReference>
<dbReference type="Proteomes" id="UP000579136">
    <property type="component" value="Unassembled WGS sequence"/>
</dbReference>
<evidence type="ECO:0000256" key="1">
    <source>
        <dbReference type="SAM" id="Phobius"/>
    </source>
</evidence>
<reference evidence="2 3" key="1">
    <citation type="submission" date="2020-08" db="EMBL/GenBank/DDBJ databases">
        <title>Genomic Encyclopedia of Type Strains, Phase IV (KMG-IV): sequencing the most valuable type-strain genomes for metagenomic binning, comparative biology and taxonomic classification.</title>
        <authorList>
            <person name="Goeker M."/>
        </authorList>
    </citation>
    <scope>NUCLEOTIDE SEQUENCE [LARGE SCALE GENOMIC DNA]</scope>
    <source>
        <strain evidence="2 3">DSM 19163</strain>
    </source>
</reference>
<keyword evidence="1" id="KW-0472">Membrane</keyword>